<dbReference type="Pfam" id="PF13673">
    <property type="entry name" value="Acetyltransf_10"/>
    <property type="match status" value="1"/>
</dbReference>
<accession>K0B052</accession>
<dbReference type="PANTHER" id="PTHR43800:SF1">
    <property type="entry name" value="PEPTIDYL-LYSINE N-ACETYLTRANSFERASE YJAB"/>
    <property type="match status" value="1"/>
</dbReference>
<evidence type="ECO:0000256" key="2">
    <source>
        <dbReference type="ARBA" id="ARBA00023315"/>
    </source>
</evidence>
<dbReference type="SUPFAM" id="SSF55729">
    <property type="entry name" value="Acyl-CoA N-acyltransferases (Nat)"/>
    <property type="match status" value="1"/>
</dbReference>
<reference evidence="4 5" key="1">
    <citation type="journal article" date="2012" name="PLoS ONE">
        <title>The purine-utilizing bacterium Clostridium acidurici 9a: a genome-guided metabolic reconsideration.</title>
        <authorList>
            <person name="Hartwich K."/>
            <person name="Poehlein A."/>
            <person name="Daniel R."/>
        </authorList>
    </citation>
    <scope>NUCLEOTIDE SEQUENCE [LARGE SCALE GENOMIC DNA]</scope>
    <source>
        <strain evidence="5">ATCC 7906 / DSM 604 / BCRC 14475 / CIP 104303 / KCTC 5404 / NCIMB 10678 / 9a</strain>
    </source>
</reference>
<name>K0B052_GOTA9</name>
<keyword evidence="1" id="KW-0808">Transferase</keyword>
<dbReference type="RefSeq" id="WP_014968025.1">
    <property type="nucleotide sequence ID" value="NC_018664.1"/>
</dbReference>
<dbReference type="HOGENOM" id="CLU_013985_21_2_9"/>
<keyword evidence="5" id="KW-1185">Reference proteome</keyword>
<dbReference type="CDD" id="cd04301">
    <property type="entry name" value="NAT_SF"/>
    <property type="match status" value="1"/>
</dbReference>
<dbReference type="NCBIfam" id="NF007853">
    <property type="entry name" value="PRK10562.1"/>
    <property type="match status" value="1"/>
</dbReference>
<dbReference type="Proteomes" id="UP000006094">
    <property type="component" value="Chromosome"/>
</dbReference>
<dbReference type="KEGG" id="cad:Curi_c18840"/>
<evidence type="ECO:0000259" key="3">
    <source>
        <dbReference type="PROSITE" id="PS51186"/>
    </source>
</evidence>
<dbReference type="PROSITE" id="PS51186">
    <property type="entry name" value="GNAT"/>
    <property type="match status" value="1"/>
</dbReference>
<dbReference type="OrthoDB" id="88131at2"/>
<dbReference type="Gene3D" id="3.40.630.30">
    <property type="match status" value="1"/>
</dbReference>
<dbReference type="InterPro" id="IPR000182">
    <property type="entry name" value="GNAT_dom"/>
</dbReference>
<feature type="domain" description="N-acetyltransferase" evidence="3">
    <location>
        <begin position="1"/>
        <end position="142"/>
    </location>
</feature>
<dbReference type="InterPro" id="IPR016181">
    <property type="entry name" value="Acyl_CoA_acyltransferase"/>
</dbReference>
<dbReference type="PANTHER" id="PTHR43800">
    <property type="entry name" value="PEPTIDYL-LYSINE N-ACETYLTRANSFERASE YJAB"/>
    <property type="match status" value="1"/>
</dbReference>
<proteinExistence type="predicted"/>
<evidence type="ECO:0000313" key="5">
    <source>
        <dbReference type="Proteomes" id="UP000006094"/>
    </source>
</evidence>
<organism evidence="4 5">
    <name type="scientific">Gottschalkia acidurici (strain ATCC 7906 / DSM 604 / BCRC 14475 / CIP 104303 / KCTC 5404 / NCIMB 10678 / 9a)</name>
    <name type="common">Clostridium acidurici</name>
    <dbReference type="NCBI Taxonomy" id="1128398"/>
    <lineage>
        <taxon>Bacteria</taxon>
        <taxon>Bacillati</taxon>
        <taxon>Bacillota</taxon>
        <taxon>Tissierellia</taxon>
        <taxon>Tissierellales</taxon>
        <taxon>Gottschalkiaceae</taxon>
        <taxon>Gottschalkia</taxon>
    </lineage>
</organism>
<gene>
    <name evidence="4" type="ordered locus">Curi_c18840</name>
</gene>
<dbReference type="STRING" id="1128398.Curi_c18840"/>
<dbReference type="eggNOG" id="COG0456">
    <property type="taxonomic scope" value="Bacteria"/>
</dbReference>
<protein>
    <submittedName>
        <fullName evidence="4">Acetyltransferase, GNAT family</fullName>
    </submittedName>
</protein>
<sequence length="146" mass="16940">MITKLEIDDLEKVMKIWLETNINAHKFINEEYWNKNYDIVKEMLPQADILVYKSMDKIKGFIGISDNQYIAGLFVAKEYQGKGIGQMLLEEAKSHYSTLSLDVYSKNTKAINFYNKNGFTITKEQTSSDTGEVEYRMVWEKASSLK</sequence>
<dbReference type="AlphaFoldDB" id="K0B052"/>
<evidence type="ECO:0000313" key="4">
    <source>
        <dbReference type="EMBL" id="AFS78889.1"/>
    </source>
</evidence>
<evidence type="ECO:0000256" key="1">
    <source>
        <dbReference type="ARBA" id="ARBA00022679"/>
    </source>
</evidence>
<dbReference type="GO" id="GO:0016747">
    <property type="term" value="F:acyltransferase activity, transferring groups other than amino-acyl groups"/>
    <property type="evidence" value="ECO:0007669"/>
    <property type="project" value="InterPro"/>
</dbReference>
<keyword evidence="2" id="KW-0012">Acyltransferase</keyword>
<dbReference type="EMBL" id="CP003326">
    <property type="protein sequence ID" value="AFS78889.1"/>
    <property type="molecule type" value="Genomic_DNA"/>
</dbReference>